<reference evidence="3" key="1">
    <citation type="submission" date="2022-02" db="EMBL/GenBank/DDBJ databases">
        <authorList>
            <person name="King R."/>
        </authorList>
    </citation>
    <scope>NUCLEOTIDE SEQUENCE</scope>
</reference>
<name>A0A9P0N407_SPOLI</name>
<evidence type="ECO:0000256" key="1">
    <source>
        <dbReference type="SAM" id="MobiDB-lite"/>
    </source>
</evidence>
<feature type="chain" id="PRO_5040304456" evidence="2">
    <location>
        <begin position="17"/>
        <end position="298"/>
    </location>
</feature>
<evidence type="ECO:0000256" key="2">
    <source>
        <dbReference type="SAM" id="SignalP"/>
    </source>
</evidence>
<dbReference type="EMBL" id="LR824554">
    <property type="protein sequence ID" value="CAH1641638.1"/>
    <property type="molecule type" value="Genomic_DNA"/>
</dbReference>
<feature type="region of interest" description="Disordered" evidence="1">
    <location>
        <begin position="121"/>
        <end position="289"/>
    </location>
</feature>
<dbReference type="Proteomes" id="UP001153321">
    <property type="component" value="Chromosome 23"/>
</dbReference>
<keyword evidence="4" id="KW-1185">Reference proteome</keyword>
<evidence type="ECO:0000313" key="3">
    <source>
        <dbReference type="EMBL" id="CAH1641638.1"/>
    </source>
</evidence>
<feature type="signal peptide" evidence="2">
    <location>
        <begin position="1"/>
        <end position="16"/>
    </location>
</feature>
<feature type="compositionally biased region" description="Basic and acidic residues" evidence="1">
    <location>
        <begin position="126"/>
        <end position="139"/>
    </location>
</feature>
<proteinExistence type="predicted"/>
<organism evidence="3 4">
    <name type="scientific">Spodoptera littoralis</name>
    <name type="common">Egyptian cotton leafworm</name>
    <dbReference type="NCBI Taxonomy" id="7109"/>
    <lineage>
        <taxon>Eukaryota</taxon>
        <taxon>Metazoa</taxon>
        <taxon>Ecdysozoa</taxon>
        <taxon>Arthropoda</taxon>
        <taxon>Hexapoda</taxon>
        <taxon>Insecta</taxon>
        <taxon>Pterygota</taxon>
        <taxon>Neoptera</taxon>
        <taxon>Endopterygota</taxon>
        <taxon>Lepidoptera</taxon>
        <taxon>Glossata</taxon>
        <taxon>Ditrysia</taxon>
        <taxon>Noctuoidea</taxon>
        <taxon>Noctuidae</taxon>
        <taxon>Amphipyrinae</taxon>
        <taxon>Spodoptera</taxon>
    </lineage>
</organism>
<gene>
    <name evidence="3" type="ORF">SPLIT_LOCUS6994</name>
</gene>
<protein>
    <submittedName>
        <fullName evidence="3">Uncharacterized protein</fullName>
    </submittedName>
</protein>
<keyword evidence="2" id="KW-0732">Signal</keyword>
<evidence type="ECO:0000313" key="4">
    <source>
        <dbReference type="Proteomes" id="UP001153321"/>
    </source>
</evidence>
<accession>A0A9P0N407</accession>
<dbReference type="AlphaFoldDB" id="A0A9P0N407"/>
<sequence length="298" mass="31616">MISKLICVVIASVVVWEPSPNYCYDERTLPPDMADLFRNKSDQELIFEDCLNSYSLCMTFERERNHTEICSIEINIKKTFKSFCEMVYENCKGDNNTWRYFHDGPCDVEFVEEAAYQGIFFGSPNKESHPPSVDEKLQEPDATGDTHPPGGAGETHPPSGAGETHPPGGAKDTHPPGGAKDTHPPGTAGDTHPPGGAGNKNPPGSAFDTHPPGSAGNKNPPGGAGDIHPPGDFGDKNPPGSAFDTHPPGSAGNKNPPGGAGDIHPPGDVGDKNPPGGAEETNAGGNLYYQKMKKKCIF</sequence>